<dbReference type="Pfam" id="PF14765">
    <property type="entry name" value="PS-DH"/>
    <property type="match status" value="2"/>
</dbReference>
<dbReference type="CDD" id="cd05195">
    <property type="entry name" value="enoyl_red"/>
    <property type="match status" value="2"/>
</dbReference>
<dbReference type="GO" id="GO:0031177">
    <property type="term" value="F:phosphopantetheine binding"/>
    <property type="evidence" value="ECO:0007669"/>
    <property type="project" value="InterPro"/>
</dbReference>
<dbReference type="FunFam" id="3.40.50.720:FF:000209">
    <property type="entry name" value="Polyketide synthase Pks12"/>
    <property type="match status" value="2"/>
</dbReference>
<feature type="region of interest" description="N-terminal hotdog fold" evidence="8">
    <location>
        <begin position="902"/>
        <end position="1027"/>
    </location>
</feature>
<keyword evidence="1" id="KW-0596">Phosphopantetheine</keyword>
<dbReference type="InterPro" id="IPR009081">
    <property type="entry name" value="PP-bd_ACP"/>
</dbReference>
<dbReference type="InterPro" id="IPR016039">
    <property type="entry name" value="Thiolase-like"/>
</dbReference>
<dbReference type="PROSITE" id="PS52004">
    <property type="entry name" value="KS3_2"/>
    <property type="match status" value="1"/>
</dbReference>
<evidence type="ECO:0000256" key="8">
    <source>
        <dbReference type="PROSITE-ProRule" id="PRU01363"/>
    </source>
</evidence>
<dbReference type="PROSITE" id="PS51257">
    <property type="entry name" value="PROKAR_LIPOPROTEIN"/>
    <property type="match status" value="1"/>
</dbReference>
<dbReference type="InterPro" id="IPR036736">
    <property type="entry name" value="ACP-like_sf"/>
</dbReference>
<dbReference type="SUPFAM" id="SSF50129">
    <property type="entry name" value="GroES-like"/>
    <property type="match status" value="2"/>
</dbReference>
<feature type="region of interest" description="C-terminal hotdog fold" evidence="8">
    <location>
        <begin position="1040"/>
        <end position="1179"/>
    </location>
</feature>
<dbReference type="InterPro" id="IPR018201">
    <property type="entry name" value="Ketoacyl_synth_AS"/>
</dbReference>
<dbReference type="SUPFAM" id="SSF55048">
    <property type="entry name" value="Probable ACP-binding domain of malonyl-CoA ACP transacylase"/>
    <property type="match status" value="1"/>
</dbReference>
<dbReference type="Gene3D" id="3.40.50.150">
    <property type="entry name" value="Vaccinia Virus protein VP39"/>
    <property type="match status" value="2"/>
</dbReference>
<evidence type="ECO:0000259" key="11">
    <source>
        <dbReference type="PROSITE" id="PS52004"/>
    </source>
</evidence>
<gene>
    <name evidence="13" type="primary">FASN</name>
    <name evidence="13" type="ORF">BLAG_LOCUS8185</name>
</gene>
<dbReference type="CDD" id="cd02440">
    <property type="entry name" value="AdoMet_MTases"/>
    <property type="match status" value="2"/>
</dbReference>
<feature type="region of interest" description="N-terminal hotdog fold" evidence="8">
    <location>
        <begin position="2536"/>
        <end position="2661"/>
    </location>
</feature>
<evidence type="ECO:0000256" key="7">
    <source>
        <dbReference type="ARBA" id="ARBA00048404"/>
    </source>
</evidence>
<dbReference type="SMART" id="SM00823">
    <property type="entry name" value="PKS_PP"/>
    <property type="match status" value="1"/>
</dbReference>
<dbReference type="InterPro" id="IPR016035">
    <property type="entry name" value="Acyl_Trfase/lysoPLipase"/>
</dbReference>
<keyword evidence="3" id="KW-0808">Transferase</keyword>
<feature type="region of interest" description="C-terminal hotdog fold" evidence="8">
    <location>
        <begin position="2674"/>
        <end position="2813"/>
    </location>
</feature>
<dbReference type="SMART" id="SM00827">
    <property type="entry name" value="PKS_AT"/>
    <property type="match status" value="1"/>
</dbReference>
<organism evidence="13 14">
    <name type="scientific">Branchiostoma lanceolatum</name>
    <name type="common">Common lancelet</name>
    <name type="synonym">Amphioxus lanceolatum</name>
    <dbReference type="NCBI Taxonomy" id="7740"/>
    <lineage>
        <taxon>Eukaryota</taxon>
        <taxon>Metazoa</taxon>
        <taxon>Chordata</taxon>
        <taxon>Cephalochordata</taxon>
        <taxon>Leptocardii</taxon>
        <taxon>Amphioxiformes</taxon>
        <taxon>Branchiostomatidae</taxon>
        <taxon>Branchiostoma</taxon>
    </lineage>
</organism>
<dbReference type="GO" id="GO:0004314">
    <property type="term" value="F:[acyl-carrier-protein] S-malonyltransferase activity"/>
    <property type="evidence" value="ECO:0007669"/>
    <property type="project" value="UniProtKB-EC"/>
</dbReference>
<dbReference type="InterPro" id="IPR057326">
    <property type="entry name" value="KR_dom"/>
</dbReference>
<dbReference type="SMART" id="SM00825">
    <property type="entry name" value="PKS_KS"/>
    <property type="match status" value="1"/>
</dbReference>
<dbReference type="Gene3D" id="3.30.70.3290">
    <property type="match status" value="1"/>
</dbReference>
<keyword evidence="2" id="KW-0597">Phosphoprotein</keyword>
<dbReference type="SUPFAM" id="SSF51735">
    <property type="entry name" value="NAD(P)-binding Rossmann-fold domains"/>
    <property type="match status" value="6"/>
</dbReference>
<dbReference type="InterPro" id="IPR049900">
    <property type="entry name" value="PKS_mFAS_DH"/>
</dbReference>
<dbReference type="InterPro" id="IPR016036">
    <property type="entry name" value="Malonyl_transacylase_ACP-bd"/>
</dbReference>
<feature type="active site" description="Proton acceptor; for dehydratase activity" evidence="8">
    <location>
        <position position="2576"/>
    </location>
</feature>
<dbReference type="Gene3D" id="3.10.129.110">
    <property type="entry name" value="Polyketide synthase dehydratase"/>
    <property type="match status" value="2"/>
</dbReference>
<dbReference type="Pfam" id="PF00107">
    <property type="entry name" value="ADH_zinc_N"/>
    <property type="match status" value="2"/>
</dbReference>
<protein>
    <submittedName>
        <fullName evidence="13">FASN protein</fullName>
    </submittedName>
</protein>
<dbReference type="InterPro" id="IPR014031">
    <property type="entry name" value="Ketoacyl_synth_C"/>
</dbReference>
<reference evidence="13" key="1">
    <citation type="submission" date="2022-01" db="EMBL/GenBank/DDBJ databases">
        <authorList>
            <person name="Braso-Vives M."/>
        </authorList>
    </citation>
    <scope>NUCLEOTIDE SEQUENCE</scope>
</reference>
<dbReference type="SUPFAM" id="SSF47336">
    <property type="entry name" value="ACP-like"/>
    <property type="match status" value="1"/>
</dbReference>
<evidence type="ECO:0000256" key="1">
    <source>
        <dbReference type="ARBA" id="ARBA00022450"/>
    </source>
</evidence>
<evidence type="ECO:0000256" key="6">
    <source>
        <dbReference type="ARBA" id="ARBA00023315"/>
    </source>
</evidence>
<dbReference type="OrthoDB" id="329835at2759"/>
<evidence type="ECO:0000313" key="13">
    <source>
        <dbReference type="EMBL" id="CAH1246029.1"/>
    </source>
</evidence>
<feature type="active site" description="Proton acceptor; for dehydratase activity" evidence="8">
    <location>
        <position position="942"/>
    </location>
</feature>
<dbReference type="GO" id="GO:0006633">
    <property type="term" value="P:fatty acid biosynthetic process"/>
    <property type="evidence" value="ECO:0007669"/>
    <property type="project" value="UniProtKB-UniPathway"/>
</dbReference>
<dbReference type="Pfam" id="PF16197">
    <property type="entry name" value="KAsynt_C_assoc"/>
    <property type="match status" value="1"/>
</dbReference>
<feature type="active site" description="Proton donor; for dehydratase activity" evidence="8">
    <location>
        <position position="1096"/>
    </location>
</feature>
<feature type="active site" description="Proton donor; for dehydratase activity" evidence="8">
    <location>
        <position position="2730"/>
    </location>
</feature>
<evidence type="ECO:0000259" key="12">
    <source>
        <dbReference type="PROSITE" id="PS52019"/>
    </source>
</evidence>
<dbReference type="InterPro" id="IPR013968">
    <property type="entry name" value="PKS_KR"/>
</dbReference>
<keyword evidence="5" id="KW-0511">Multifunctional enzyme</keyword>
<feature type="domain" description="Ketosynthase family 3 (KS3)" evidence="11">
    <location>
        <begin position="21"/>
        <end position="442"/>
    </location>
</feature>
<dbReference type="InterPro" id="IPR014043">
    <property type="entry name" value="Acyl_transferase_dom"/>
</dbReference>
<dbReference type="Gene3D" id="1.10.1200.10">
    <property type="entry name" value="ACP-like"/>
    <property type="match status" value="1"/>
</dbReference>
<dbReference type="SUPFAM" id="SSF53335">
    <property type="entry name" value="S-adenosyl-L-methionine-dependent methyltransferases"/>
    <property type="match status" value="2"/>
</dbReference>
<dbReference type="SMART" id="SM00829">
    <property type="entry name" value="PKS_ER"/>
    <property type="match status" value="2"/>
</dbReference>
<keyword evidence="14" id="KW-1185">Reference proteome</keyword>
<dbReference type="InterPro" id="IPR001227">
    <property type="entry name" value="Ac_transferase_dom_sf"/>
</dbReference>
<dbReference type="SMART" id="SM00822">
    <property type="entry name" value="PKS_KR"/>
    <property type="match status" value="2"/>
</dbReference>
<dbReference type="InterPro" id="IPR011032">
    <property type="entry name" value="GroES-like_sf"/>
</dbReference>
<dbReference type="InterPro" id="IPR014030">
    <property type="entry name" value="Ketoacyl_synth_N"/>
</dbReference>
<dbReference type="PROSITE" id="PS50075">
    <property type="entry name" value="CARRIER"/>
    <property type="match status" value="1"/>
</dbReference>
<dbReference type="EMBL" id="OV696700">
    <property type="protein sequence ID" value="CAH1246029.1"/>
    <property type="molecule type" value="Genomic_DNA"/>
</dbReference>
<dbReference type="InterPro" id="IPR020806">
    <property type="entry name" value="PKS_PP-bd"/>
</dbReference>
<accession>A0A8J9Z286</accession>
<dbReference type="InterPro" id="IPR020807">
    <property type="entry name" value="PKS_DH"/>
</dbReference>
<evidence type="ECO:0000313" key="14">
    <source>
        <dbReference type="Proteomes" id="UP000838412"/>
    </source>
</evidence>
<dbReference type="SUPFAM" id="SSF52151">
    <property type="entry name" value="FabD/lysophospholipase-like"/>
    <property type="match status" value="2"/>
</dbReference>
<dbReference type="GO" id="GO:0016491">
    <property type="term" value="F:oxidoreductase activity"/>
    <property type="evidence" value="ECO:0007669"/>
    <property type="project" value="InterPro"/>
</dbReference>
<feature type="region of interest" description="Disordered" evidence="9">
    <location>
        <begin position="1"/>
        <end position="20"/>
    </location>
</feature>
<dbReference type="Pfam" id="PF08240">
    <property type="entry name" value="ADH_N"/>
    <property type="match status" value="2"/>
</dbReference>
<sequence length="4044" mass="447163">MAENGAKRGPHVQQDHQQPNHFPIAIVGIGCRMPGGTTSPSKFWDVISEGRNVITEVPPERWSLDVYHSKDPHQSGTHVTRKAGFVDGIDMFDHTFFKISPREAAMMDPQQRHLLEVSHEAFEDAGIVPESVSESCGVFVGIGMFDYLMGIAPDKHLFNSYANTGLEHSLTANRISFAFNLKGPSLTVDTACASSMTALHLACSSLRNKECGVALVGGCNTLLSPEITVAFSAMGVLSPDGHSCPFDASANGYVRSEGFGTILLKPLKDAVRDGDHVYSVILGSAIADNGFSQSITMPSSSAQEKLMKNTYARFGIPLSSVSYIEAHGTSTPVGDPIEVQAIGNTFGPHRVSPLRIGSSKSNFGHMECTSGIAGVIKTALMMDRRTLCPSVNFTSPNPEVDFETLKLAVQTNLEPFVTSQKMTAGVNSFGFGGALAHVIMEEHSDVPNKQHHSRQRSGWQFGPNDDEGKYVILPISAKTQDSLTDLASKWMEFTDVKDAVCVASWASTRRSHHPARLAVITNSGTRTRELLKCYINKTTTFDIVTGEVQASRPKVCFVFPGQGQQWNGMGRVLYQMEPIFREAIDACDVIFEGISGWSLLKKSGLFVEADSVPELTLDKFRVSQPAILFIQVGLLALMKQWGVQPDVILGHSLGEIAAAHACGGLTLAEAIRVIYNRSMEQEKLEGTGKMAAVRASMKEAEKLIARFPGVHVACDNSPTSVTIAGATRVVEALQKENPATMKALRVSCAFHTHHMDPLREYFLRAMSSFEPERDGEVCVPFYSTVTGQRYTGKFDACYWWNNIRENVKFTTATRSVIRDHNPDIYIELGASATLLSSVAQTVKDEDHPVKVTVPCGQRHQNDRRCLLRAVGTLYVHGVDINWSKVTPGAAVWSPIPTYAWQHQRHWQEADASRKKRLGLEDRTFKGQNGNITLEMFSFLVDHVVNDKVVFPGAAYVEYITQSIFGALENPSLENVCFKQVLVWPDVSGVDKTKATLQLALNRNGSNVEIATDTVHAEGCVAKPDKGSSGSVSDIQLSNVLESVTSTTFYQRLGDLGLQYGPAFQVVEKADIGDWEAVGYLRPANDTQQRVQIALLDGCFQVAISAIGPCSTLYLPTGIAKFNMYVPSLPLGEPLVAHASIIDRDSMFFKADITMATLQGEVLTRIIGFEARGVQNTSTDVEPDSCLYETKWQPIHSSLPMTNMIYDIFDANHLREQFMDEMEVIQAVEEVLPRLRCVTVAYIRRALTTVPEHEVIPKNARYMERLKHIITEESEINSLSLDEIHERLDEMRRDVPAFEFDLNTLQRLGDLLPITLRDPSAALPVLFAEGVLADYFMYSQSIKLYYLACAEAIEKAVEAALPCKQIFRILEIGGRSGGLAQILLDHVKHLAEEGFLEYVFTGLNTTFFTHARNTLQDFPFVKYKQLDIEKPVELQNFVPGTFDIVVCTDTLHATVDAMAGLKNVQNLLSPGGWLVMLEPTNAFHMVEVIFGSLELCWAYDDEYRRGSCWLSQKEWCNLFVNGGMRDVVGVSSPSEFFHSAIVGKKGESAPPSETISQRSIEDQWVIVGEQVSLLANTLHTILPKDTLICHIGDSIDIPTQGPPLEVIYIWPEDDTNLRHALALTKTISGAPERVHCMWVLTVGGSVDCPRPASSVVTGFFRVVNNELKDLPIYTVDLPSMARTSGLGELAGTLALLLSEPPAERELAIRNGEVLVPRLNRTSMAKIVHPTHSNHWVLDVSSDKTRTVEDVGFYELPSVSPSIDKVRVHVRAAGLNFKDVMMSLGLLGGLNLQTQFGLECSGTVVEVGSSVEHVKVGDEVIAFGDHCFASHVVCDKRFVVKKPSNISWTEAAGFSMVFLTAYYALVERACLRPGQSVLIHSACGGVGQAAIQVARMVGARIFCTAGSEEKRNFLRQELGITHVSDSRSTRFCHDILQWTDGEGVDVSLSSLYGDLQTATLKVLSPGGILCEIGKRSMLENMKMDTGNLLENKNFLSVQLDLLMKKRPAQVQTLMKTVYNLLNDGNIHPVRTTTKLIQDYKDTLRWMSTGQHIGKVVFEVPLEFRPEDLKPPQQNFDAHNTYLMTGGFGGIGQALARWMVDHGARHIALLSRNGCKTAENRRTVAYMESRGAKVYAFTADVTNKTSLERTLNHLRENPSIPALKGIFHLAAVIDDSNVLDIKESQLERALAAKSRGALNLHELTHEDGLDIFFLLSSVAATWGNPEQCGYVAANSFLDALAEHRHRQGLPGLSVQLGAVRGVGFLEGRTKATEIVERKGFLTLHINEVLRMMPRLLKARDIAVITLANMVRITTAETSILARNIHDLCRVMQFSYPTAMKYRHLVYEKDKSADNVQSADDLCGQLLNHLGQILGMPPDQIDNDQPMISYDHMDPLREYFLRAMSSFEPERDGEVCVPFYSTVTGQRYTGKFDACYWWNNIRENVKFTTATRSVIRDHNPDIYIELGASATLLSSVAQTVKDEDHPVKVTVPCGQRHQNDRRCLLRAVGTLYVHGVDINWSKVTPGAAVWSPIPTYAWQHQRHWQEADASRKKRLGLEDRTFKGQNGNITLEMFSFLVDHVVNDKVVFPGAAYVEYITQSIFGALENPSLENVCFKQVLVWPDVSGVDKTKATLQLALNRNGSNVEIATDTIHAEGCVAKPDKGSSGSVSDIQLSNVLESVTSTTFYQRLGDLGLQYGPAFQVVEKADIGDWEAVGYLRPANDTQQRVQIALLDGCFQVAISAIGPCSTLYLPTGIAKFNMYVPSLPLGEPLVAHASIIDRDSMFFKADITMATLQGEVLTRIVGFEARGVQNTSTDVEPDSCLYETKWQPIHSSLPMTNMIYDIFDANHLREQFMDEMEVIQAVEEVLPRLRCVTVAYIRRALTTVPEHEVIPKNARYMERLKHIITEESEINSLSLDEIHERLDEMRRDVPAFEFDLNTLQRLGDLLPITLRDPSAALPVLFAEGVLAEYFMYSQSIKLYYLACAEAIEKAVEAALPCKQIFRILEIGGRSGGLAQILLHHVKHLAEEGFLEYVFTGLNTTFFAHARNTLQDFPFVKYKQLDIEKPVELQNFVPGTFDIVVCTDTLHATVDAMAGLKNVQNLLSPGGWLVMLEPTNAFYMVEVIFGSLELCWAYDDEYRRGSCWLSQKEWCNLFVNGGMRDVVGVSSPSEFFHSAIVGKKGESAPPSETISQRSIEDQWVIIGEQGSLLANTLQTILPKDTLICRIGDSIDIPTQGPPLKVIYIWPEDDTNLRHALALTTTISGAPERVHCMWVLTVGGSIDCPRPASSVVTGFFRVVNNELKDLPIYTVDLPSMARTSGLGELAGTLALLLSKPPAERELAIRNGEVLVPRLNRTSMAKIVHPTHSNHWVLDVSSEKTRTVEDVGFYELPSVSPSSDKVRVHVRAAGLNFKDVMMSLGLLGGLNLQTQFGLECSGTVVEVGSSVEHVKVGDEVIAFGDHCFASHVVCDKRFVVKKPSNISWTEAAGFSMVFLTAYYALVERACLRPGQSVLIHSACGGVGQAAIQVARMVGARIFCTAGSEEKRNFLRQELGITHVSDSRSTRFCHDILQWTDGEGVDVSLSSLYGDLQTATLKILSPGGILCEIGKRSMLENMKMDTGNLLENKNFLSVQLDLLMKKRPAQVQTLMKTVCNLLNDGNIHPVRTTTKLIQDYKDTLRWMSTGQHIGKVVFEVPLEFRPEDLKPPQQNFDAHNTYLMTGGFGGIGQALARWMVDHGARHIALLSRNGCKTAENRRTVAYMESRGAKVYVFTADVTNKTSLERTLNHLRENPSIPALKGIFHLAAVIDDSNVLDIKESQLERALAAKSRGALNLHEHGDGLDIFFLLSSVAATCGNPEQCGYVAANSFLDALAEHRHRQGLPALSVQLGAVRGVGFLEGKTKATEIVKRKGFLTLHINEVLRMMPRLLKARDIAVITLANMDWCRVMQFSYPTAMKYRHLVHEKDKSADNVQSADDLCGQLLNHLGQILGMPPDQIDNDQPMINYGVDSLMAIDIVNWMNKIFSCSVTQLDILSGMTASTLVGKITV</sequence>
<dbReference type="InterPro" id="IPR032821">
    <property type="entry name" value="PKS_assoc"/>
</dbReference>
<dbReference type="Proteomes" id="UP000838412">
    <property type="component" value="Chromosome 15"/>
</dbReference>
<dbReference type="InterPro" id="IPR049552">
    <property type="entry name" value="PKS_DH_N"/>
</dbReference>
<dbReference type="Gene3D" id="3.40.366.10">
    <property type="entry name" value="Malonyl-Coenzyme A Acyl Carrier Protein, domain 2"/>
    <property type="match status" value="2"/>
</dbReference>
<dbReference type="PANTHER" id="PTHR45681">
    <property type="entry name" value="POLYKETIDE SYNTHASE 44-RELATED"/>
    <property type="match status" value="1"/>
</dbReference>
<evidence type="ECO:0000256" key="2">
    <source>
        <dbReference type="ARBA" id="ARBA00022553"/>
    </source>
</evidence>
<feature type="domain" description="PKS/mFAS DH" evidence="12">
    <location>
        <begin position="2536"/>
        <end position="2813"/>
    </location>
</feature>
<evidence type="ECO:0000256" key="9">
    <source>
        <dbReference type="SAM" id="MobiDB-lite"/>
    </source>
</evidence>
<feature type="domain" description="PKS/mFAS DH" evidence="12">
    <location>
        <begin position="902"/>
        <end position="1179"/>
    </location>
</feature>
<evidence type="ECO:0000256" key="3">
    <source>
        <dbReference type="ARBA" id="ARBA00022679"/>
    </source>
</evidence>
<dbReference type="GO" id="GO:0004315">
    <property type="term" value="F:3-oxoacyl-[acyl-carrier-protein] synthase activity"/>
    <property type="evidence" value="ECO:0007669"/>
    <property type="project" value="InterPro"/>
</dbReference>
<dbReference type="InterPro" id="IPR013154">
    <property type="entry name" value="ADH-like_N"/>
</dbReference>
<dbReference type="InterPro" id="IPR036291">
    <property type="entry name" value="NAD(P)-bd_dom_sf"/>
</dbReference>
<dbReference type="InterPro" id="IPR020841">
    <property type="entry name" value="PKS_Beta-ketoAc_synthase_dom"/>
</dbReference>
<dbReference type="Pfam" id="PF08659">
    <property type="entry name" value="KR"/>
    <property type="match status" value="2"/>
</dbReference>
<name>A0A8J9Z286_BRALA</name>
<dbReference type="CDD" id="cd00833">
    <property type="entry name" value="PKS"/>
    <property type="match status" value="1"/>
</dbReference>
<evidence type="ECO:0000259" key="10">
    <source>
        <dbReference type="PROSITE" id="PS50075"/>
    </source>
</evidence>
<proteinExistence type="predicted"/>
<dbReference type="InterPro" id="IPR049551">
    <property type="entry name" value="PKS_DH_C"/>
</dbReference>
<dbReference type="Pfam" id="PF00109">
    <property type="entry name" value="ketoacyl-synt"/>
    <property type="match status" value="1"/>
</dbReference>
<dbReference type="InterPro" id="IPR050444">
    <property type="entry name" value="Polyketide_Synthase"/>
</dbReference>
<dbReference type="GO" id="GO:0044550">
    <property type="term" value="P:secondary metabolite biosynthetic process"/>
    <property type="evidence" value="ECO:0007669"/>
    <property type="project" value="UniProtKB-ARBA"/>
</dbReference>
<dbReference type="SUPFAM" id="SSF53901">
    <property type="entry name" value="Thiolase-like"/>
    <property type="match status" value="1"/>
</dbReference>
<dbReference type="Gene3D" id="3.40.47.10">
    <property type="match status" value="1"/>
</dbReference>
<comment type="catalytic activity">
    <reaction evidence="7">
        <text>holo-[ACP] + malonyl-CoA = malonyl-[ACP] + CoA</text>
        <dbReference type="Rhea" id="RHEA:41792"/>
        <dbReference type="Rhea" id="RHEA-COMP:9623"/>
        <dbReference type="Rhea" id="RHEA-COMP:9685"/>
        <dbReference type="ChEBI" id="CHEBI:57287"/>
        <dbReference type="ChEBI" id="CHEBI:57384"/>
        <dbReference type="ChEBI" id="CHEBI:64479"/>
        <dbReference type="ChEBI" id="CHEBI:78449"/>
        <dbReference type="EC" id="2.3.1.39"/>
    </reaction>
    <physiologicalReaction direction="left-to-right" evidence="7">
        <dbReference type="Rhea" id="RHEA:41793"/>
    </physiologicalReaction>
</comment>
<dbReference type="Pfam" id="PF08242">
    <property type="entry name" value="Methyltransf_12"/>
    <property type="match status" value="2"/>
</dbReference>
<feature type="domain" description="Carrier" evidence="10">
    <location>
        <begin position="3969"/>
        <end position="4044"/>
    </location>
</feature>
<dbReference type="Gene3D" id="3.40.50.720">
    <property type="entry name" value="NAD(P)-binding Rossmann-like Domain"/>
    <property type="match status" value="6"/>
</dbReference>
<dbReference type="InterPro" id="IPR020843">
    <property type="entry name" value="ER"/>
</dbReference>
<dbReference type="Gene3D" id="3.90.180.10">
    <property type="entry name" value="Medium-chain alcohol dehydrogenases, catalytic domain"/>
    <property type="match status" value="2"/>
</dbReference>
<keyword evidence="4" id="KW-0521">NADP</keyword>
<dbReference type="Pfam" id="PF00698">
    <property type="entry name" value="Acyl_transf_1"/>
    <property type="match status" value="2"/>
</dbReference>
<dbReference type="InterPro" id="IPR042104">
    <property type="entry name" value="PKS_dehydratase_sf"/>
</dbReference>
<evidence type="ECO:0000256" key="4">
    <source>
        <dbReference type="ARBA" id="ARBA00022857"/>
    </source>
</evidence>
<dbReference type="InterPro" id="IPR029063">
    <property type="entry name" value="SAM-dependent_MTases_sf"/>
</dbReference>
<dbReference type="Pfam" id="PF00550">
    <property type="entry name" value="PP-binding"/>
    <property type="match status" value="1"/>
</dbReference>
<dbReference type="PANTHER" id="PTHR45681:SF6">
    <property type="entry name" value="POLYKETIDE SYNTHASE 37"/>
    <property type="match status" value="1"/>
</dbReference>
<dbReference type="InterPro" id="IPR013217">
    <property type="entry name" value="Methyltransf_12"/>
</dbReference>
<dbReference type="Pfam" id="PF21089">
    <property type="entry name" value="PKS_DH_N"/>
    <property type="match status" value="2"/>
</dbReference>
<keyword evidence="6" id="KW-0012">Acyltransferase</keyword>
<dbReference type="Pfam" id="PF02801">
    <property type="entry name" value="Ketoacyl-synt_C"/>
    <property type="match status" value="1"/>
</dbReference>
<dbReference type="PROSITE" id="PS52019">
    <property type="entry name" value="PKS_MFAS_DH"/>
    <property type="match status" value="2"/>
</dbReference>
<dbReference type="SMART" id="SM00826">
    <property type="entry name" value="PKS_DH"/>
    <property type="match status" value="2"/>
</dbReference>
<evidence type="ECO:0000256" key="5">
    <source>
        <dbReference type="ARBA" id="ARBA00023268"/>
    </source>
</evidence>
<dbReference type="InterPro" id="IPR013149">
    <property type="entry name" value="ADH-like_C"/>
</dbReference>
<dbReference type="UniPathway" id="UPA00094"/>
<dbReference type="PROSITE" id="PS00606">
    <property type="entry name" value="KS3_1"/>
    <property type="match status" value="1"/>
</dbReference>